<dbReference type="HOGENOM" id="CLU_712182_0_0_1"/>
<feature type="compositionally biased region" description="Polar residues" evidence="1">
    <location>
        <begin position="220"/>
        <end position="229"/>
    </location>
</feature>
<feature type="compositionally biased region" description="Basic and acidic residues" evidence="1">
    <location>
        <begin position="82"/>
        <end position="95"/>
    </location>
</feature>
<dbReference type="EMBL" id="GL379820">
    <property type="protein sequence ID" value="EGT47601.1"/>
    <property type="molecule type" value="Genomic_DNA"/>
</dbReference>
<dbReference type="InParanoid" id="G0MYF6"/>
<evidence type="ECO:0000256" key="1">
    <source>
        <dbReference type="SAM" id="MobiDB-lite"/>
    </source>
</evidence>
<protein>
    <submittedName>
        <fullName evidence="2">Uncharacterized protein</fullName>
    </submittedName>
</protein>
<dbReference type="AlphaFoldDB" id="G0MYF6"/>
<name>G0MYF6_CAEBE</name>
<proteinExistence type="predicted"/>
<feature type="compositionally biased region" description="Basic residues" evidence="1">
    <location>
        <begin position="237"/>
        <end position="247"/>
    </location>
</feature>
<evidence type="ECO:0000313" key="3">
    <source>
        <dbReference type="Proteomes" id="UP000008068"/>
    </source>
</evidence>
<dbReference type="Proteomes" id="UP000008068">
    <property type="component" value="Unassembled WGS sequence"/>
</dbReference>
<reference evidence="3" key="1">
    <citation type="submission" date="2011-07" db="EMBL/GenBank/DDBJ databases">
        <authorList>
            <consortium name="Caenorhabditis brenneri Sequencing and Analysis Consortium"/>
            <person name="Wilson R.K."/>
        </authorList>
    </citation>
    <scope>NUCLEOTIDE SEQUENCE [LARGE SCALE GENOMIC DNA]</scope>
    <source>
        <strain evidence="3">PB2801</strain>
    </source>
</reference>
<feature type="region of interest" description="Disordered" evidence="1">
    <location>
        <begin position="143"/>
        <end position="254"/>
    </location>
</feature>
<organism evidence="3">
    <name type="scientific">Caenorhabditis brenneri</name>
    <name type="common">Nematode worm</name>
    <dbReference type="NCBI Taxonomy" id="135651"/>
    <lineage>
        <taxon>Eukaryota</taxon>
        <taxon>Metazoa</taxon>
        <taxon>Ecdysozoa</taxon>
        <taxon>Nematoda</taxon>
        <taxon>Chromadorea</taxon>
        <taxon>Rhabditida</taxon>
        <taxon>Rhabditina</taxon>
        <taxon>Rhabditomorpha</taxon>
        <taxon>Rhabditoidea</taxon>
        <taxon>Rhabditidae</taxon>
        <taxon>Peloderinae</taxon>
        <taxon>Caenorhabditis</taxon>
    </lineage>
</organism>
<accession>G0MYF6</accession>
<sequence length="388" mass="43649">MEKQVKILPVLCRFQLGIQVKESLKILCTENVPLKFLDHFDTYRIATRLLKKPELAEYARTLIVKMDKLELKRDEIEAAELKKEQEKQQDKKDVVDLTPESPPDSVVKNDQVADPTSEVPAIQKVTLSPDAVKKLSLGLRMTPDSLKETEAPQQAPTKNRKGKPKKVEKVPVQEMASATLAEPVATPDPSNDGFKAPNVPGPGRRGFNRRMLVTGRGENSRSTSNSVSRPRNEEKRGRGKGNRRGRGGTRQSRARVVETITLESDSSDAEMKFTSDQIFDKYELLYRTETLIKFPELANSKPEGETWTAYFKRLHRAQIEKQQDRDVVCLSGPASSNSEVHEQKPEAPKGFVVATDVEPNSSNEPSTSGRIPTFRVNPNYLANRHKYM</sequence>
<gene>
    <name evidence="2" type="ORF">CAEBREN_08164</name>
</gene>
<feature type="region of interest" description="Disordered" evidence="1">
    <location>
        <begin position="82"/>
        <end position="124"/>
    </location>
</feature>
<evidence type="ECO:0000313" key="2">
    <source>
        <dbReference type="EMBL" id="EGT47601.1"/>
    </source>
</evidence>
<dbReference type="eggNOG" id="ENOG502TJ72">
    <property type="taxonomic scope" value="Eukaryota"/>
</dbReference>
<keyword evidence="3" id="KW-1185">Reference proteome</keyword>